<feature type="site" description="Transition state stabilizer" evidence="17">
    <location>
        <position position="378"/>
    </location>
</feature>
<feature type="binding site" evidence="16">
    <location>
        <begin position="244"/>
        <end position="249"/>
    </location>
    <ligand>
        <name>substrate</name>
    </ligand>
</feature>
<evidence type="ECO:0000256" key="9">
    <source>
        <dbReference type="ARBA" id="ARBA00023295"/>
    </source>
</evidence>
<evidence type="ECO:0000256" key="7">
    <source>
        <dbReference type="ARBA" id="ARBA00022801"/>
    </source>
</evidence>
<evidence type="ECO:0000256" key="14">
    <source>
        <dbReference type="PIRNR" id="PIRNR006337"/>
    </source>
</evidence>
<feature type="domain" description="Glycosyl hydrolase family 13 catalytic" evidence="19">
    <location>
        <begin position="100"/>
        <end position="501"/>
    </location>
</feature>
<keyword evidence="21" id="KW-1185">Reference proteome</keyword>
<keyword evidence="6" id="KW-0963">Cytoplasm</keyword>
<keyword evidence="9 14" id="KW-0326">Glycosidase</keyword>
<dbReference type="SUPFAM" id="SSF81296">
    <property type="entry name" value="E set domains"/>
    <property type="match status" value="1"/>
</dbReference>
<dbReference type="PANTHER" id="PTHR43651">
    <property type="entry name" value="1,4-ALPHA-GLUCAN-BRANCHING ENZYME"/>
    <property type="match status" value="1"/>
</dbReference>
<feature type="binding site" evidence="16">
    <location>
        <begin position="377"/>
        <end position="382"/>
    </location>
    <ligand>
        <name>substrate</name>
    </ligand>
</feature>
<dbReference type="SMART" id="SM00642">
    <property type="entry name" value="Aamy"/>
    <property type="match status" value="1"/>
</dbReference>
<dbReference type="AlphaFoldDB" id="A0AAN0MI65"/>
<comment type="subcellular location">
    <subcellularLocation>
        <location evidence="1 15">Cytoplasm</location>
    </subcellularLocation>
</comment>
<dbReference type="EMBL" id="AP028056">
    <property type="protein sequence ID" value="BEH03373.1"/>
    <property type="molecule type" value="Genomic_DNA"/>
</dbReference>
<dbReference type="Gene3D" id="3.20.20.80">
    <property type="entry name" value="Glycosidases"/>
    <property type="match status" value="1"/>
</dbReference>
<name>A0AAN0MI65_9ACTN</name>
<evidence type="ECO:0000256" key="16">
    <source>
        <dbReference type="PIRSR" id="PIRSR006337-2"/>
    </source>
</evidence>
<comment type="pathway">
    <text evidence="2 14">Glycan biosynthesis; trehalose biosynthesis.</text>
</comment>
<dbReference type="Gene3D" id="1.10.10.760">
    <property type="entry name" value="E-set domains of sugar-utilizing enzymes"/>
    <property type="match status" value="1"/>
</dbReference>
<feature type="region of interest" description="Disordered" evidence="18">
    <location>
        <begin position="53"/>
        <end position="73"/>
    </location>
</feature>
<dbReference type="KEGG" id="broo:brsh051_26540"/>
<dbReference type="NCBIfam" id="TIGR02402">
    <property type="entry name" value="trehalose_TreZ"/>
    <property type="match status" value="1"/>
</dbReference>
<evidence type="ECO:0000256" key="1">
    <source>
        <dbReference type="ARBA" id="ARBA00004496"/>
    </source>
</evidence>
<accession>A0AAN0MI65</accession>
<evidence type="ECO:0000256" key="8">
    <source>
        <dbReference type="ARBA" id="ARBA00023277"/>
    </source>
</evidence>
<gene>
    <name evidence="20" type="primary">treZ</name>
    <name evidence="20" type="ORF">brsh051_26540</name>
</gene>
<dbReference type="InterPro" id="IPR013783">
    <property type="entry name" value="Ig-like_fold"/>
</dbReference>
<evidence type="ECO:0000256" key="3">
    <source>
        <dbReference type="ARBA" id="ARBA00008061"/>
    </source>
</evidence>
<evidence type="ECO:0000313" key="21">
    <source>
        <dbReference type="Proteomes" id="UP001431656"/>
    </source>
</evidence>
<dbReference type="CDD" id="cd11325">
    <property type="entry name" value="AmyAc_GTHase"/>
    <property type="match status" value="1"/>
</dbReference>
<evidence type="ECO:0000256" key="18">
    <source>
        <dbReference type="SAM" id="MobiDB-lite"/>
    </source>
</evidence>
<evidence type="ECO:0000256" key="11">
    <source>
        <dbReference type="ARBA" id="ARBA00033284"/>
    </source>
</evidence>
<dbReference type="InterPro" id="IPR006047">
    <property type="entry name" value="GH13_cat_dom"/>
</dbReference>
<reference evidence="20" key="1">
    <citation type="journal article" date="2024" name="Int. J. Syst. Evol. Microbiol.">
        <title>Brooklawnia propionicigenes sp. nov., a facultatively anaerobic, propionate-producing bacterium isolated from a methanogenic reactor treating waste from cattle farms.</title>
        <authorList>
            <person name="Akita Y."/>
            <person name="Ueki A."/>
            <person name="Tonouchi A."/>
            <person name="Sugawara Y."/>
            <person name="Honma S."/>
            <person name="Kaku N."/>
            <person name="Ueki K."/>
        </authorList>
    </citation>
    <scope>NUCLEOTIDE SEQUENCE</scope>
    <source>
        <strain evidence="20">SH051</strain>
    </source>
</reference>
<keyword evidence="8" id="KW-0119">Carbohydrate metabolism</keyword>
<dbReference type="InterPro" id="IPR044901">
    <property type="entry name" value="Trehalose_TreZ_E-set_sf"/>
</dbReference>
<dbReference type="GO" id="GO:0033942">
    <property type="term" value="F:4-alpha-D-(1-&gt;4)-alpha-D-glucanotrehalose trehalohydrolase activity"/>
    <property type="evidence" value="ECO:0007669"/>
    <property type="project" value="UniProtKB-EC"/>
</dbReference>
<organism evidence="20 21">
    <name type="scientific">Brooklawnia propionicigenes</name>
    <dbReference type="NCBI Taxonomy" id="3041175"/>
    <lineage>
        <taxon>Bacteria</taxon>
        <taxon>Bacillati</taxon>
        <taxon>Actinomycetota</taxon>
        <taxon>Actinomycetes</taxon>
        <taxon>Propionibacteriales</taxon>
        <taxon>Propionibacteriaceae</taxon>
        <taxon>Brooklawnia</taxon>
    </lineage>
</organism>
<evidence type="ECO:0000259" key="19">
    <source>
        <dbReference type="SMART" id="SM00642"/>
    </source>
</evidence>
<dbReference type="RefSeq" id="WP_286265822.1">
    <property type="nucleotide sequence ID" value="NZ_AP028056.1"/>
</dbReference>
<dbReference type="PANTHER" id="PTHR43651:SF11">
    <property type="entry name" value="MALTO-OLIGOSYLTREHALOSE TREHALOHYDROLASE"/>
    <property type="match status" value="1"/>
</dbReference>
<comment type="catalytic activity">
    <reaction evidence="12 14">
        <text>hydrolysis of (1-&gt;4)-alpha-D-glucosidic linkage in 4-alpha-D-[(1-&gt;4)-alpha-D-glucanosyl]n trehalose to yield trehalose and (1-&gt;4)-alpha-D-glucan.</text>
        <dbReference type="EC" id="3.2.1.141"/>
    </reaction>
</comment>
<dbReference type="GO" id="GO:0005737">
    <property type="term" value="C:cytoplasm"/>
    <property type="evidence" value="ECO:0007669"/>
    <property type="project" value="UniProtKB-SubCell"/>
</dbReference>
<dbReference type="InterPro" id="IPR017853">
    <property type="entry name" value="GH"/>
</dbReference>
<dbReference type="InterPro" id="IPR012768">
    <property type="entry name" value="Trehalose_TreZ"/>
</dbReference>
<evidence type="ECO:0000256" key="4">
    <source>
        <dbReference type="ARBA" id="ARBA00012268"/>
    </source>
</evidence>
<evidence type="ECO:0000256" key="15">
    <source>
        <dbReference type="PIRSR" id="PIRSR006337-1"/>
    </source>
</evidence>
<dbReference type="Proteomes" id="UP001431656">
    <property type="component" value="Chromosome"/>
</dbReference>
<evidence type="ECO:0000256" key="12">
    <source>
        <dbReference type="ARBA" id="ARBA00034013"/>
    </source>
</evidence>
<dbReference type="Pfam" id="PF00128">
    <property type="entry name" value="Alpha-amylase"/>
    <property type="match status" value="1"/>
</dbReference>
<dbReference type="SUPFAM" id="SSF51445">
    <property type="entry name" value="(Trans)glycosidases"/>
    <property type="match status" value="1"/>
</dbReference>
<dbReference type="InterPro" id="IPR014756">
    <property type="entry name" value="Ig_E-set"/>
</dbReference>
<evidence type="ECO:0000256" key="17">
    <source>
        <dbReference type="PIRSR" id="PIRSR006337-3"/>
    </source>
</evidence>
<dbReference type="CDD" id="cd02853">
    <property type="entry name" value="E_set_MTHase_like_N"/>
    <property type="match status" value="1"/>
</dbReference>
<evidence type="ECO:0000256" key="5">
    <source>
        <dbReference type="ARBA" id="ARBA00015938"/>
    </source>
</evidence>
<dbReference type="Gene3D" id="2.60.40.10">
    <property type="entry name" value="Immunoglobulins"/>
    <property type="match status" value="1"/>
</dbReference>
<feature type="binding site" evidence="16">
    <location>
        <begin position="308"/>
        <end position="312"/>
    </location>
    <ligand>
        <name>substrate</name>
    </ligand>
</feature>
<evidence type="ECO:0000313" key="20">
    <source>
        <dbReference type="EMBL" id="BEH03373.1"/>
    </source>
</evidence>
<keyword evidence="7 14" id="KW-0378">Hydrolase</keyword>
<dbReference type="GO" id="GO:0005992">
    <property type="term" value="P:trehalose biosynthetic process"/>
    <property type="evidence" value="ECO:0007669"/>
    <property type="project" value="UniProtKB-UniRule"/>
</dbReference>
<dbReference type="EC" id="3.2.1.141" evidence="4 13"/>
<evidence type="ECO:0000256" key="10">
    <source>
        <dbReference type="ARBA" id="ARBA00032057"/>
    </source>
</evidence>
<evidence type="ECO:0000256" key="6">
    <source>
        <dbReference type="ARBA" id="ARBA00022490"/>
    </source>
</evidence>
<protein>
    <recommendedName>
        <fullName evidence="5 13">Malto-oligosyltrehalose trehalohydrolase</fullName>
        <shortName evidence="14">MTHase</shortName>
        <ecNumber evidence="4 13">3.2.1.141</ecNumber>
    </recommendedName>
    <alternativeName>
        <fullName evidence="11 14">4-alpha-D-((1-&gt;4)-alpha-D-glucano)trehalose trehalohydrolase</fullName>
    </alternativeName>
    <alternativeName>
        <fullName evidence="10 14">Maltooligosyl trehalose trehalohydrolase</fullName>
    </alternativeName>
</protein>
<comment type="similarity">
    <text evidence="3 14">Belongs to the glycosyl hydrolase 13 family.</text>
</comment>
<evidence type="ECO:0000256" key="2">
    <source>
        <dbReference type="ARBA" id="ARBA00005199"/>
    </source>
</evidence>
<sequence length="574" mass="63740">MSGSEVLIRLWAPLADSAFAVVDGQRLPMRPQDPGYWTIDLPAGTDYLLAIDDQEPRPDPRSAQQPFGVHGPSRAFDTSAYRWNDAQWPGIDVVGSVFYELHVGTFTPAGTLDSAIDKLDHLVRLGVQTVELMPVVPFPGDRGWGYDGVDLYAVHEAYGGPAALQRFVDAAHGRGLAVCLDVVYNHFGPAGNYAPVFAPYFTDKHDTPWGSAINLDDEHSDGVRDFICENAIRWLREFHIDALRLDAVHALVDEALQHILAELSERVDAIRPSLPRPVALIAESDLNQPSMVEPRSAGGMGMDAQWADDVHHALHAYLTDETFGYYVDFGPASVLRQALEDVFVHNGSYSTFRERNWGAPVPKNLDRRRFVVFTQNHDQVGNRGLGDRPDVKLPAGAVAGGAALLLLSPFTPLLFQGQEWGTRRPFLFFTDHEPELGAAVTEGRLAEFQSHDWEAIYGPDPAIPDPQALSTFENSKLDWWELDDPPNARMLAWYRRLIELRHEFFPTGGGQVHTDFGDDWFRMVHGPVTVIICPGPRPARVDEQRERIIAGWGEASTAEQTVRLPAHSAVVLTD</sequence>
<evidence type="ECO:0000256" key="13">
    <source>
        <dbReference type="NCBIfam" id="TIGR02402"/>
    </source>
</evidence>
<feature type="active site" description="Nucleophile" evidence="15">
    <location>
        <position position="246"/>
    </location>
</feature>
<proteinExistence type="inferred from homology"/>
<feature type="active site" description="Proton donor" evidence="15">
    <location>
        <position position="283"/>
    </location>
</feature>
<dbReference type="PIRSF" id="PIRSF006337">
    <property type="entry name" value="Trehalose_TreZ"/>
    <property type="match status" value="1"/>
</dbReference>